<keyword evidence="8" id="KW-0443">Lipid metabolism</keyword>
<dbReference type="EMBL" id="CATOUU010000709">
    <property type="protein sequence ID" value="CAI9942859.1"/>
    <property type="molecule type" value="Genomic_DNA"/>
</dbReference>
<evidence type="ECO:0000256" key="10">
    <source>
        <dbReference type="ARBA" id="ARBA00023209"/>
    </source>
</evidence>
<dbReference type="CDD" id="cd07991">
    <property type="entry name" value="LPLAT_LPCAT1-like"/>
    <property type="match status" value="1"/>
</dbReference>
<dbReference type="EMBL" id="CATOUU010000424">
    <property type="protein sequence ID" value="CAI9928872.1"/>
    <property type="molecule type" value="Genomic_DNA"/>
</dbReference>
<evidence type="ECO:0000313" key="20">
    <source>
        <dbReference type="Proteomes" id="UP001642409"/>
    </source>
</evidence>
<dbReference type="SUPFAM" id="SSF69593">
    <property type="entry name" value="Glycerol-3-phosphate (1)-acyltransferase"/>
    <property type="match status" value="1"/>
</dbReference>
<dbReference type="GO" id="GO:0008654">
    <property type="term" value="P:phospholipid biosynthetic process"/>
    <property type="evidence" value="ECO:0007669"/>
    <property type="project" value="UniProtKB-KW"/>
</dbReference>
<evidence type="ECO:0000256" key="2">
    <source>
        <dbReference type="ARBA" id="ARBA00005189"/>
    </source>
</evidence>
<dbReference type="InterPro" id="IPR045252">
    <property type="entry name" value="LPCAT1-like"/>
</dbReference>
<keyword evidence="10" id="KW-0594">Phospholipid biosynthesis</keyword>
<evidence type="ECO:0000256" key="5">
    <source>
        <dbReference type="ARBA" id="ARBA00022679"/>
    </source>
</evidence>
<keyword evidence="7 13" id="KW-1133">Transmembrane helix</keyword>
<protein>
    <submittedName>
        <fullName evidence="16">Lysophospholipid acyltransferase</fullName>
    </submittedName>
    <submittedName>
        <fullName evidence="17">Lysophospholipid_acyltransferase</fullName>
    </submittedName>
</protein>
<evidence type="ECO:0000313" key="19">
    <source>
        <dbReference type="EMBL" id="CAL6073383.1"/>
    </source>
</evidence>
<dbReference type="EMBL" id="CAXDID020000049">
    <property type="protein sequence ID" value="CAL6004276.1"/>
    <property type="molecule type" value="Genomic_DNA"/>
</dbReference>
<comment type="similarity">
    <text evidence="3">Belongs to the 1-acyl-sn-glycerol-3-phosphate acyltransferase family.</text>
</comment>
<name>A0AA86PZP9_9EUKA</name>
<dbReference type="GO" id="GO:0016020">
    <property type="term" value="C:membrane"/>
    <property type="evidence" value="ECO:0007669"/>
    <property type="project" value="UniProtKB-SubCell"/>
</dbReference>
<evidence type="ECO:0000256" key="12">
    <source>
        <dbReference type="ARBA" id="ARBA00023315"/>
    </source>
</evidence>
<dbReference type="SMART" id="SM00563">
    <property type="entry name" value="PlsC"/>
    <property type="match status" value="1"/>
</dbReference>
<feature type="transmembrane region" description="Helical" evidence="13">
    <location>
        <begin position="31"/>
        <end position="59"/>
    </location>
</feature>
<keyword evidence="20" id="KW-1185">Reference proteome</keyword>
<keyword evidence="9 13" id="KW-0472">Membrane</keyword>
<dbReference type="InterPro" id="IPR002123">
    <property type="entry name" value="Plipid/glycerol_acylTrfase"/>
</dbReference>
<comment type="pathway">
    <text evidence="2">Lipid metabolism.</text>
</comment>
<evidence type="ECO:0000256" key="4">
    <source>
        <dbReference type="ARBA" id="ARBA00022516"/>
    </source>
</evidence>
<keyword evidence="6 13" id="KW-0812">Transmembrane</keyword>
<keyword evidence="5" id="KW-0808">Transferase</keyword>
<evidence type="ECO:0000256" key="3">
    <source>
        <dbReference type="ARBA" id="ARBA00008655"/>
    </source>
</evidence>
<evidence type="ECO:0000313" key="17">
    <source>
        <dbReference type="EMBL" id="CAL6004276.1"/>
    </source>
</evidence>
<proteinExistence type="inferred from homology"/>
<evidence type="ECO:0000256" key="11">
    <source>
        <dbReference type="ARBA" id="ARBA00023264"/>
    </source>
</evidence>
<keyword evidence="12 16" id="KW-0012">Acyltransferase</keyword>
<sequence>MKEIPLTKPNPFAKVVQKKTLGYYLYWGLSWLLAPILFPIRVIIIIFSSVVTTTILKFLTKDIDINKPLHPVKTKLIQKMEYFGGLLYCLGSGRYFIKEINPQLKPDLKTANVCICNHVSSFDPCIFLRLGFQSFVAKEELRKMPVFGICTWAGQGLFVKRDNKQSSEIISKIILDRTSNDIQSFGYPRKYPVLMIFPEGTTVNQTALMPFKKGAFMGGKPVSMISLRYQQKYFDPSDTSSHMVTTQFWPMIGLWQTIEVEYYGDYIPNDQEVADPQLYADNVRNFYSEKLNQQKTDCTLKDKMYYFGKHSDYSICSQYYKDNYGPEVTRKNGYVVQHWKK</sequence>
<dbReference type="PANTHER" id="PTHR23063:SF52">
    <property type="entry name" value="LYSOPHOSPHATIDYLCHOLINE ACYLTRANSFERASE"/>
    <property type="match status" value="1"/>
</dbReference>
<feature type="domain" description="Phospholipid/glycerol acyltransferase" evidence="14">
    <location>
        <begin position="112"/>
        <end position="230"/>
    </location>
</feature>
<comment type="caution">
    <text evidence="16">The sequence shown here is derived from an EMBL/GenBank/DDBJ whole genome shotgun (WGS) entry which is preliminary data.</text>
</comment>
<evidence type="ECO:0000313" key="15">
    <source>
        <dbReference type="EMBL" id="CAI9928872.1"/>
    </source>
</evidence>
<evidence type="ECO:0000256" key="13">
    <source>
        <dbReference type="SAM" id="Phobius"/>
    </source>
</evidence>
<gene>
    <name evidence="15" type="ORF">HINF_LOCUS16517</name>
    <name evidence="17" type="ORF">HINF_LOCUS18801</name>
    <name evidence="16" type="ORF">HINF_LOCUS30504</name>
    <name evidence="18" type="ORF">HINF_LOCUS53668</name>
    <name evidence="19" type="ORF">HINF_LOCUS56073</name>
</gene>
<evidence type="ECO:0000256" key="1">
    <source>
        <dbReference type="ARBA" id="ARBA00004370"/>
    </source>
</evidence>
<dbReference type="AlphaFoldDB" id="A0AA86PZP9"/>
<dbReference type="Pfam" id="PF01553">
    <property type="entry name" value="Acyltransferase"/>
    <property type="match status" value="1"/>
</dbReference>
<dbReference type="EMBL" id="CAXDID020000275">
    <property type="protein sequence ID" value="CAL6068791.1"/>
    <property type="molecule type" value="Genomic_DNA"/>
</dbReference>
<reference evidence="17 20" key="2">
    <citation type="submission" date="2024-07" db="EMBL/GenBank/DDBJ databases">
        <authorList>
            <person name="Akdeniz Z."/>
        </authorList>
    </citation>
    <scope>NUCLEOTIDE SEQUENCE [LARGE SCALE GENOMIC DNA]</scope>
</reference>
<accession>A0AA86PZP9</accession>
<organism evidence="16">
    <name type="scientific">Hexamita inflata</name>
    <dbReference type="NCBI Taxonomy" id="28002"/>
    <lineage>
        <taxon>Eukaryota</taxon>
        <taxon>Metamonada</taxon>
        <taxon>Diplomonadida</taxon>
        <taxon>Hexamitidae</taxon>
        <taxon>Hexamitinae</taxon>
        <taxon>Hexamita</taxon>
    </lineage>
</organism>
<evidence type="ECO:0000256" key="9">
    <source>
        <dbReference type="ARBA" id="ARBA00023136"/>
    </source>
</evidence>
<reference evidence="16" key="1">
    <citation type="submission" date="2023-06" db="EMBL/GenBank/DDBJ databases">
        <authorList>
            <person name="Kurt Z."/>
        </authorList>
    </citation>
    <scope>NUCLEOTIDE SEQUENCE</scope>
</reference>
<comment type="subcellular location">
    <subcellularLocation>
        <location evidence="1">Membrane</location>
    </subcellularLocation>
</comment>
<evidence type="ECO:0000256" key="6">
    <source>
        <dbReference type="ARBA" id="ARBA00022692"/>
    </source>
</evidence>
<evidence type="ECO:0000313" key="18">
    <source>
        <dbReference type="EMBL" id="CAL6068791.1"/>
    </source>
</evidence>
<evidence type="ECO:0000256" key="7">
    <source>
        <dbReference type="ARBA" id="ARBA00022989"/>
    </source>
</evidence>
<evidence type="ECO:0000259" key="14">
    <source>
        <dbReference type="SMART" id="SM00563"/>
    </source>
</evidence>
<keyword evidence="11" id="KW-1208">Phospholipid metabolism</keyword>
<dbReference type="Proteomes" id="UP001642409">
    <property type="component" value="Unassembled WGS sequence"/>
</dbReference>
<dbReference type="EMBL" id="CAXDID020000301">
    <property type="protein sequence ID" value="CAL6073383.1"/>
    <property type="molecule type" value="Genomic_DNA"/>
</dbReference>
<keyword evidence="4" id="KW-0444">Lipid biosynthesis</keyword>
<evidence type="ECO:0000256" key="8">
    <source>
        <dbReference type="ARBA" id="ARBA00023098"/>
    </source>
</evidence>
<dbReference type="GO" id="GO:0008374">
    <property type="term" value="F:O-acyltransferase activity"/>
    <property type="evidence" value="ECO:0007669"/>
    <property type="project" value="InterPro"/>
</dbReference>
<dbReference type="PANTHER" id="PTHR23063">
    <property type="entry name" value="PHOSPHOLIPID ACYLTRANSFERASE"/>
    <property type="match status" value="1"/>
</dbReference>
<evidence type="ECO:0000313" key="16">
    <source>
        <dbReference type="EMBL" id="CAI9942859.1"/>
    </source>
</evidence>